<dbReference type="Proteomes" id="UP001164020">
    <property type="component" value="Chromosome"/>
</dbReference>
<dbReference type="RefSeq" id="WP_268880109.1">
    <property type="nucleotide sequence ID" value="NZ_CP114029.1"/>
</dbReference>
<accession>A0ABY7BW26</accession>
<evidence type="ECO:0000313" key="1">
    <source>
        <dbReference type="EMBL" id="WAP67646.1"/>
    </source>
</evidence>
<dbReference type="EMBL" id="CP114029">
    <property type="protein sequence ID" value="WAP67646.1"/>
    <property type="molecule type" value="Genomic_DNA"/>
</dbReference>
<proteinExistence type="predicted"/>
<dbReference type="InterPro" id="IPR009367">
    <property type="entry name" value="Elm1-like"/>
</dbReference>
<dbReference type="PANTHER" id="PTHR33986:SF15">
    <property type="entry name" value="MITOCHONDRIAL FISSION PROTEIN ELM1"/>
    <property type="match status" value="1"/>
</dbReference>
<dbReference type="PANTHER" id="PTHR33986">
    <property type="entry name" value="OS02G0535700 PROTEIN"/>
    <property type="match status" value="1"/>
</dbReference>
<sequence length="329" mass="36936">MTPASHDPKFHVWTVSETKAGTLTQCLGVARFIDPAPHVITVRKEFRWFKPTLSHFRDLLARRQPDAIVSCGGKALSHTMLIAGLCRSRPLTVHLAGPQPAYEDRYDLAFVSRHDWTPEREKKPHLHPVIGVSHRVDPEELAERREAARERYASAGRTVATVLVGGPNKAYLYDKATIDRLVETIRGLAAKDWTVLVSTSRRSPPELQERLSRLGETRIVIWDRQGENPFRDYLAAADALIVTKDSVTMTCEALATGRPVYSFDLAHRPPNDHLDKFERFHADMSETLGLTRRFAGSLAPYDYTSPEEARRIAAIVTAGLVQRNQGTGR</sequence>
<reference evidence="1" key="1">
    <citation type="submission" date="2022-12" db="EMBL/GenBank/DDBJ databases">
        <title>Jiella pelagia sp. nov., isolated from phosphonate enriched culture of Northwest Pacific surface seawater.</title>
        <authorList>
            <person name="Shin D.Y."/>
            <person name="Hwang C.Y."/>
        </authorList>
    </citation>
    <scope>NUCLEOTIDE SEQUENCE</scope>
    <source>
        <strain evidence="1">HL-NP1</strain>
    </source>
</reference>
<dbReference type="Pfam" id="PF06258">
    <property type="entry name" value="Mito_fiss_Elm1"/>
    <property type="match status" value="1"/>
</dbReference>
<evidence type="ECO:0000313" key="2">
    <source>
        <dbReference type="Proteomes" id="UP001164020"/>
    </source>
</evidence>
<organism evidence="1 2">
    <name type="scientific">Jiella pelagia</name>
    <dbReference type="NCBI Taxonomy" id="2986949"/>
    <lineage>
        <taxon>Bacteria</taxon>
        <taxon>Pseudomonadati</taxon>
        <taxon>Pseudomonadota</taxon>
        <taxon>Alphaproteobacteria</taxon>
        <taxon>Hyphomicrobiales</taxon>
        <taxon>Aurantimonadaceae</taxon>
        <taxon>Jiella</taxon>
    </lineage>
</organism>
<dbReference type="SUPFAM" id="SSF53756">
    <property type="entry name" value="UDP-Glycosyltransferase/glycogen phosphorylase"/>
    <property type="match status" value="1"/>
</dbReference>
<protein>
    <submittedName>
        <fullName evidence="1">Mitochondrial fission ELM1 family protein</fullName>
    </submittedName>
</protein>
<name>A0ABY7BW26_9HYPH</name>
<keyword evidence="2" id="KW-1185">Reference proteome</keyword>
<gene>
    <name evidence="1" type="ORF">OH818_19445</name>
</gene>